<name>A0A564ZVQ7_PLAVI</name>
<dbReference type="VEuPathDB" id="PlasmoDB:PVPAM_000030300"/>
<dbReference type="VEuPathDB" id="PlasmoDB:PVP01_1001800"/>
<sequence>MSIDIKDIAYWKEKYPFLNNMVTAYDEFNSAVTDDDSSTIESLVSVLKSWGGYEEKHKDIYKKLTRNLLLLLNREYKKMSNTDFCRFLYQWVYHNKKKYNINEFYISLFYMTIHDSIVQLGAIKKCPYSTYDNDYEISKNIIKLQNFYSDIDTIEKTLMNESLPQKKDSHYCYAQRYANECVKIYRNMHNTFCSGDKSLIPTNEKICSVLSTFNRIYTDFLFNKGDIKNKIPDLSSNESEKHFLCPLDEPSSGLDLTQRLGRAQGLGQAQEMMSESGQGHRSVSVGIEQPANPAPLNSTAVVGTMIGIPPFLGLIYRFTPIGTMFRSKSKKSINVFNNLNEEIENELFYSRLEKENLNYRPERYNVAYGPV</sequence>
<gene>
    <name evidence="1" type="ORF">PVP01_1001800</name>
</gene>
<dbReference type="Proteomes" id="UP000220605">
    <property type="component" value="Chromosome 10"/>
</dbReference>
<dbReference type="VEuPathDB" id="PlasmoDB:PVW1_100014700"/>
<reference evidence="2" key="1">
    <citation type="submission" date="2016-07" db="EMBL/GenBank/DDBJ databases">
        <authorList>
            <consortium name="Pathogen Informatics"/>
        </authorList>
    </citation>
    <scope>NUCLEOTIDE SEQUENCE [LARGE SCALE GENOMIC DNA]</scope>
</reference>
<evidence type="ECO:0000313" key="1">
    <source>
        <dbReference type="EMBL" id="VUZ96312.1"/>
    </source>
</evidence>
<dbReference type="Pfam" id="PF05795">
    <property type="entry name" value="Plasmodium_Vir"/>
    <property type="match status" value="1"/>
</dbReference>
<protein>
    <submittedName>
        <fullName evidence="1">VIR protein</fullName>
    </submittedName>
</protein>
<accession>A0A564ZVQ7</accession>
<dbReference type="InterPro" id="IPR008780">
    <property type="entry name" value="Plasmodium_Vir"/>
</dbReference>
<proteinExistence type="predicted"/>
<dbReference type="EMBL" id="LT635621">
    <property type="protein sequence ID" value="VUZ96312.1"/>
    <property type="molecule type" value="Genomic_DNA"/>
</dbReference>
<evidence type="ECO:0000313" key="2">
    <source>
        <dbReference type="Proteomes" id="UP000220605"/>
    </source>
</evidence>
<dbReference type="AlphaFoldDB" id="A0A564ZVQ7"/>
<dbReference type="OrthoDB" id="383851at2759"/>
<organism evidence="1 2">
    <name type="scientific">Plasmodium vivax</name>
    <name type="common">malaria parasite P. vivax</name>
    <dbReference type="NCBI Taxonomy" id="5855"/>
    <lineage>
        <taxon>Eukaryota</taxon>
        <taxon>Sar</taxon>
        <taxon>Alveolata</taxon>
        <taxon>Apicomplexa</taxon>
        <taxon>Aconoidasida</taxon>
        <taxon>Haemosporida</taxon>
        <taxon>Plasmodiidae</taxon>
        <taxon>Plasmodium</taxon>
        <taxon>Plasmodium (Plasmodium)</taxon>
    </lineage>
</organism>